<proteinExistence type="predicted"/>
<keyword evidence="2" id="KW-1185">Reference proteome</keyword>
<accession>A0AAE8C120</accession>
<evidence type="ECO:0000313" key="2">
    <source>
        <dbReference type="Proteomes" id="UP000827973"/>
    </source>
</evidence>
<name>A0AAE8C120_9CAUD</name>
<organism evidence="1 2">
    <name type="scientific">Erwinia phage pEa_SNUABM_1</name>
    <dbReference type="NCBI Taxonomy" id="2869543"/>
    <lineage>
        <taxon>Viruses</taxon>
        <taxon>Duplodnaviria</taxon>
        <taxon>Heunggongvirae</taxon>
        <taxon>Uroviricota</taxon>
        <taxon>Caudoviricetes</taxon>
        <taxon>Alexandravirus</taxon>
        <taxon>Alexandravirus SNUABM1</taxon>
    </lineage>
</organism>
<evidence type="ECO:0000313" key="1">
    <source>
        <dbReference type="EMBL" id="QZE57251.1"/>
    </source>
</evidence>
<sequence length="215" mass="25023">MLFDILKAIPAIILCYLVWRYVTKKVERDRHLIKAQEQYNRGRLDRGNVWIHLKTGRPYTVLGLTNTGVNKSNWRNDWEINVIYTNDFEQIWNRPFSEFCHKFTHVSRGENEEHFTITLMGMQMEANTRILIPREGEMWFEGTVHATPPELVAQGHAPQVVSQRRAHIDMVLGVGEAHPVVVYTVNEKQTAMLLSQFIFIYRKEVSFDGTTSSCV</sequence>
<reference evidence="1 2" key="1">
    <citation type="submission" date="2021-06" db="EMBL/GenBank/DDBJ databases">
        <title>Complete genome sequence of Erwinia phage pEa_SNUABM_1.</title>
        <authorList>
            <person name="Kim S.G."/>
            <person name="Park S.C."/>
        </authorList>
    </citation>
    <scope>NUCLEOTIDE SEQUENCE [LARGE SCALE GENOMIC DNA]</scope>
</reference>
<dbReference type="Proteomes" id="UP000827973">
    <property type="component" value="Segment"/>
</dbReference>
<dbReference type="EMBL" id="MZ443776">
    <property type="protein sequence ID" value="QZE57251.1"/>
    <property type="molecule type" value="Genomic_DNA"/>
</dbReference>
<protein>
    <submittedName>
        <fullName evidence="1">Uncharacterized protein</fullName>
    </submittedName>
</protein>
<gene>
    <name evidence="1" type="ORF">pEaSNUABM1_00042</name>
</gene>